<sequence>MKKNLDSILFKIHGENGLFRKHLNKKWTTAPSLINNLTDFTNTVFC</sequence>
<dbReference type="EMBL" id="LR134156">
    <property type="protein sequence ID" value="VEA75803.1"/>
    <property type="molecule type" value="Genomic_DNA"/>
</dbReference>
<gene>
    <name evidence="1" type="ORF">NCTC10047_01655</name>
</gene>
<evidence type="ECO:0000313" key="1">
    <source>
        <dbReference type="EMBL" id="VEA75803.1"/>
    </source>
</evidence>
<dbReference type="AlphaFoldDB" id="A0A3S4G0U3"/>
<name>A0A3S4G0U3_SALER</name>
<accession>A0A3S4G0U3</accession>
<reference evidence="1 2" key="1">
    <citation type="submission" date="2018-12" db="EMBL/GenBank/DDBJ databases">
        <authorList>
            <consortium name="Pathogen Informatics"/>
        </authorList>
    </citation>
    <scope>NUCLEOTIDE SEQUENCE [LARGE SCALE GENOMIC DNA]</scope>
    <source>
        <strain evidence="1 2">NCTC10047</strain>
    </source>
</reference>
<evidence type="ECO:0000313" key="2">
    <source>
        <dbReference type="Proteomes" id="UP000275676"/>
    </source>
</evidence>
<dbReference type="Proteomes" id="UP000275676">
    <property type="component" value="Chromosome"/>
</dbReference>
<protein>
    <submittedName>
        <fullName evidence="1">Uncharacterized protein</fullName>
    </submittedName>
</protein>
<proteinExistence type="predicted"/>
<organism evidence="1 2">
    <name type="scientific">Salmonella enterica subsp. arizonae</name>
    <dbReference type="NCBI Taxonomy" id="59203"/>
    <lineage>
        <taxon>Bacteria</taxon>
        <taxon>Pseudomonadati</taxon>
        <taxon>Pseudomonadota</taxon>
        <taxon>Gammaproteobacteria</taxon>
        <taxon>Enterobacterales</taxon>
        <taxon>Enterobacteriaceae</taxon>
        <taxon>Salmonella</taxon>
    </lineage>
</organism>